<reference evidence="1 2" key="1">
    <citation type="submission" date="2019-03" db="EMBL/GenBank/DDBJ databases">
        <title>Lake Tanganyika Metagenome-Assembled Genomes (MAGs).</title>
        <authorList>
            <person name="Tran P."/>
        </authorList>
    </citation>
    <scope>NUCLEOTIDE SEQUENCE [LARGE SCALE GENOMIC DNA]</scope>
    <source>
        <strain evidence="1">K_DeepCast_65m_m2_236</strain>
    </source>
</reference>
<sequence>MNPGPIYLDVLPPIEIPAGGGEETVDELQKTWEREVRAALGQPAPQPAGQPA</sequence>
<evidence type="ECO:0000313" key="1">
    <source>
        <dbReference type="EMBL" id="MBM3275420.1"/>
    </source>
</evidence>
<organism evidence="1 2">
    <name type="scientific">Candidatus Tanganyikabacteria bacterium</name>
    <dbReference type="NCBI Taxonomy" id="2961651"/>
    <lineage>
        <taxon>Bacteria</taxon>
        <taxon>Bacillati</taxon>
        <taxon>Candidatus Sericytochromatia</taxon>
        <taxon>Candidatus Tanganyikabacteria</taxon>
    </lineage>
</organism>
<evidence type="ECO:0000313" key="2">
    <source>
        <dbReference type="Proteomes" id="UP000703893"/>
    </source>
</evidence>
<dbReference type="Proteomes" id="UP000703893">
    <property type="component" value="Unassembled WGS sequence"/>
</dbReference>
<proteinExistence type="predicted"/>
<protein>
    <submittedName>
        <fullName evidence="1">Uncharacterized protein</fullName>
    </submittedName>
</protein>
<dbReference type="EMBL" id="VGJX01000568">
    <property type="protein sequence ID" value="MBM3275420.1"/>
    <property type="molecule type" value="Genomic_DNA"/>
</dbReference>
<gene>
    <name evidence="1" type="ORF">FJZ00_09715</name>
</gene>
<name>A0A938BNR3_9BACT</name>
<dbReference type="AlphaFoldDB" id="A0A938BNR3"/>
<comment type="caution">
    <text evidence="1">The sequence shown here is derived from an EMBL/GenBank/DDBJ whole genome shotgun (WGS) entry which is preliminary data.</text>
</comment>
<accession>A0A938BNR3</accession>